<reference evidence="4" key="1">
    <citation type="submission" date="2021-01" db="EMBL/GenBank/DDBJ databases">
        <title>Adiantum capillus-veneris genome.</title>
        <authorList>
            <person name="Fang Y."/>
            <person name="Liao Q."/>
        </authorList>
    </citation>
    <scope>NUCLEOTIDE SEQUENCE</scope>
    <source>
        <strain evidence="4">H3</strain>
        <tissue evidence="4">Leaf</tissue>
    </source>
</reference>
<feature type="domain" description="tRNA synthetases class I (E and Q) anti-codon binding" evidence="3">
    <location>
        <begin position="99"/>
        <end position="176"/>
    </location>
</feature>
<dbReference type="GO" id="GO:0005829">
    <property type="term" value="C:cytosol"/>
    <property type="evidence" value="ECO:0007669"/>
    <property type="project" value="TreeGrafter"/>
</dbReference>
<keyword evidence="1" id="KW-0648">Protein biosynthesis</keyword>
<evidence type="ECO:0000256" key="1">
    <source>
        <dbReference type="ARBA" id="ARBA00022917"/>
    </source>
</evidence>
<dbReference type="GO" id="GO:0006425">
    <property type="term" value="P:glutaminyl-tRNA aminoacylation"/>
    <property type="evidence" value="ECO:0007669"/>
    <property type="project" value="TreeGrafter"/>
</dbReference>
<dbReference type="Pfam" id="PF03950">
    <property type="entry name" value="tRNA-synt_1c_C"/>
    <property type="match status" value="1"/>
</dbReference>
<dbReference type="AlphaFoldDB" id="A0A9D4ZD35"/>
<dbReference type="Proteomes" id="UP000886520">
    <property type="component" value="Chromosome 13"/>
</dbReference>
<dbReference type="InterPro" id="IPR049437">
    <property type="entry name" value="tRNA-synt_1c_C2"/>
</dbReference>
<dbReference type="FunFam" id="2.40.240.10:FF:000011">
    <property type="entry name" value="Glutamine--tRNA ligase cytoplasmic"/>
    <property type="match status" value="1"/>
</dbReference>
<dbReference type="SUPFAM" id="SSF50715">
    <property type="entry name" value="Ribosomal protein L25-like"/>
    <property type="match status" value="1"/>
</dbReference>
<feature type="domain" description="Glutamyl/glutaminyl-tRNA synthetase class Ib anti-codon binding" evidence="2">
    <location>
        <begin position="1"/>
        <end position="89"/>
    </location>
</feature>
<evidence type="ECO:0000313" key="4">
    <source>
        <dbReference type="EMBL" id="KAI5071093.1"/>
    </source>
</evidence>
<dbReference type="Pfam" id="PF20974">
    <property type="entry name" value="tRNA-synt_1c_C2"/>
    <property type="match status" value="1"/>
</dbReference>
<sequence>MVVLKPLKVVIKNIEEHTVMNLRAKYWPDASDVDDESHYEASMKILIPKIIMVLPWERLMLRYAFPIKCVDVLYAADETTVVEVHAEYDPTKSTKPKGVIHWVAEPSIGTAPLKVEVRLFDTLFLSENPGEVEDWLTDLNPSSKTTVAAAFAVPVLRHSSLGDQFQFERLGYFCLDPDTTPDKLVFNRTVTLRDSYTKAAGK</sequence>
<dbReference type="InterPro" id="IPR011035">
    <property type="entry name" value="Ribosomal_bL25/Gln-tRNA_synth"/>
</dbReference>
<accession>A0A9D4ZD35</accession>
<dbReference type="PANTHER" id="PTHR43097:SF4">
    <property type="entry name" value="GLUTAMINE--TRNA LIGASE"/>
    <property type="match status" value="1"/>
</dbReference>
<proteinExistence type="predicted"/>
<evidence type="ECO:0008006" key="6">
    <source>
        <dbReference type="Google" id="ProtNLM"/>
    </source>
</evidence>
<dbReference type="InterPro" id="IPR020056">
    <property type="entry name" value="Rbsml_bL25/Gln-tRNA_synth_N"/>
</dbReference>
<evidence type="ECO:0000259" key="3">
    <source>
        <dbReference type="Pfam" id="PF20974"/>
    </source>
</evidence>
<comment type="caution">
    <text evidence="4">The sequence shown here is derived from an EMBL/GenBank/DDBJ whole genome shotgun (WGS) entry which is preliminary data.</text>
</comment>
<evidence type="ECO:0000313" key="5">
    <source>
        <dbReference type="Proteomes" id="UP000886520"/>
    </source>
</evidence>
<evidence type="ECO:0000259" key="2">
    <source>
        <dbReference type="Pfam" id="PF03950"/>
    </source>
</evidence>
<dbReference type="EMBL" id="JABFUD020000013">
    <property type="protein sequence ID" value="KAI5071093.1"/>
    <property type="molecule type" value="Genomic_DNA"/>
</dbReference>
<dbReference type="InterPro" id="IPR050132">
    <property type="entry name" value="Gln/Glu-tRNA_Ligase"/>
</dbReference>
<dbReference type="PANTHER" id="PTHR43097">
    <property type="entry name" value="GLUTAMINE-TRNA LIGASE"/>
    <property type="match status" value="1"/>
</dbReference>
<dbReference type="InterPro" id="IPR020059">
    <property type="entry name" value="Glu/Gln-tRNA-synth_Ib_codon-bd"/>
</dbReference>
<dbReference type="GO" id="GO:0005524">
    <property type="term" value="F:ATP binding"/>
    <property type="evidence" value="ECO:0007669"/>
    <property type="project" value="InterPro"/>
</dbReference>
<organism evidence="4 5">
    <name type="scientific">Adiantum capillus-veneris</name>
    <name type="common">Maidenhair fern</name>
    <dbReference type="NCBI Taxonomy" id="13818"/>
    <lineage>
        <taxon>Eukaryota</taxon>
        <taxon>Viridiplantae</taxon>
        <taxon>Streptophyta</taxon>
        <taxon>Embryophyta</taxon>
        <taxon>Tracheophyta</taxon>
        <taxon>Polypodiopsida</taxon>
        <taxon>Polypodiidae</taxon>
        <taxon>Polypodiales</taxon>
        <taxon>Pteridineae</taxon>
        <taxon>Pteridaceae</taxon>
        <taxon>Vittarioideae</taxon>
        <taxon>Adiantum</taxon>
    </lineage>
</organism>
<dbReference type="OrthoDB" id="10250478at2759"/>
<dbReference type="GO" id="GO:0004819">
    <property type="term" value="F:glutamine-tRNA ligase activity"/>
    <property type="evidence" value="ECO:0007669"/>
    <property type="project" value="TreeGrafter"/>
</dbReference>
<keyword evidence="5" id="KW-1185">Reference proteome</keyword>
<dbReference type="Gene3D" id="2.40.240.10">
    <property type="entry name" value="Ribosomal Protein L25, Chain P"/>
    <property type="match status" value="2"/>
</dbReference>
<gene>
    <name evidence="4" type="ORF">GOP47_0013344</name>
</gene>
<name>A0A9D4ZD35_ADICA</name>
<protein>
    <recommendedName>
        <fullName evidence="6">Glutaminyl-tRNA synthetase</fullName>
    </recommendedName>
</protein>